<sequence>MRHTVVGSAVGTTGPILGYAAVFLAAMAPDRRPVDCSLMTKVMIQPSYGKPETRRHWADTLDVPVSFDEPPYRDALTPDQRAELRSTHPTGSARFWGATAKHDKRVDTLHQGDVLLLTGQRHVRAIARVGHVVRNPAFARALWTPDPRDCLWSNVYSLLDYRATWIPYERIWDLPGFTTGDYFMGLRLLDNAKSTTILNGLNIDLLLRGAA</sequence>
<dbReference type="STRING" id="155974.SAMN04487818_113104"/>
<protein>
    <submittedName>
        <fullName evidence="1">Uncharacterized protein</fullName>
    </submittedName>
</protein>
<organism evidence="1 2">
    <name type="scientific">Actinokineospora terrae</name>
    <dbReference type="NCBI Taxonomy" id="155974"/>
    <lineage>
        <taxon>Bacteria</taxon>
        <taxon>Bacillati</taxon>
        <taxon>Actinomycetota</taxon>
        <taxon>Actinomycetes</taxon>
        <taxon>Pseudonocardiales</taxon>
        <taxon>Pseudonocardiaceae</taxon>
        <taxon>Actinokineospora</taxon>
    </lineage>
</organism>
<dbReference type="EMBL" id="FOGI01000013">
    <property type="protein sequence ID" value="SES42140.1"/>
    <property type="molecule type" value="Genomic_DNA"/>
</dbReference>
<keyword evidence="2" id="KW-1185">Reference proteome</keyword>
<dbReference type="Proteomes" id="UP000199051">
    <property type="component" value="Unassembled WGS sequence"/>
</dbReference>
<proteinExistence type="predicted"/>
<accession>A0A1H9X7M3</accession>
<evidence type="ECO:0000313" key="2">
    <source>
        <dbReference type="Proteomes" id="UP000199051"/>
    </source>
</evidence>
<evidence type="ECO:0000313" key="1">
    <source>
        <dbReference type="EMBL" id="SES42140.1"/>
    </source>
</evidence>
<gene>
    <name evidence="1" type="ORF">SAMN04487818_113104</name>
</gene>
<reference evidence="2" key="1">
    <citation type="submission" date="2016-10" db="EMBL/GenBank/DDBJ databases">
        <authorList>
            <person name="Varghese N."/>
            <person name="Submissions S."/>
        </authorList>
    </citation>
    <scope>NUCLEOTIDE SEQUENCE [LARGE SCALE GENOMIC DNA]</scope>
    <source>
        <strain evidence="2">DSM 44260</strain>
    </source>
</reference>
<dbReference type="AlphaFoldDB" id="A0A1H9X7M3"/>
<name>A0A1H9X7M3_9PSEU</name>